<protein>
    <submittedName>
        <fullName evidence="1">Uncharacterized protein</fullName>
    </submittedName>
</protein>
<reference evidence="1 2" key="1">
    <citation type="submission" date="2020-08" db="EMBL/GenBank/DDBJ databases">
        <title>Sequencing the genomes of 1000 actinobacteria strains.</title>
        <authorList>
            <person name="Klenk H.-P."/>
        </authorList>
    </citation>
    <scope>NUCLEOTIDE SEQUENCE [LARGE SCALE GENOMIC DNA]</scope>
    <source>
        <strain evidence="1 2">DSM 43023</strain>
    </source>
</reference>
<gene>
    <name evidence="1" type="ORF">FHR32_006843</name>
</gene>
<keyword evidence="2" id="KW-1185">Reference proteome</keyword>
<dbReference type="Proteomes" id="UP000534286">
    <property type="component" value="Unassembled WGS sequence"/>
</dbReference>
<evidence type="ECO:0000313" key="1">
    <source>
        <dbReference type="EMBL" id="MBB4942457.1"/>
    </source>
</evidence>
<evidence type="ECO:0000313" key="2">
    <source>
        <dbReference type="Proteomes" id="UP000534286"/>
    </source>
</evidence>
<dbReference type="RefSeq" id="WP_184758416.1">
    <property type="nucleotide sequence ID" value="NZ_BAABEK010000012.1"/>
</dbReference>
<organism evidence="1 2">
    <name type="scientific">Streptosporangium album</name>
    <dbReference type="NCBI Taxonomy" id="47479"/>
    <lineage>
        <taxon>Bacteria</taxon>
        <taxon>Bacillati</taxon>
        <taxon>Actinomycetota</taxon>
        <taxon>Actinomycetes</taxon>
        <taxon>Streptosporangiales</taxon>
        <taxon>Streptosporangiaceae</taxon>
        <taxon>Streptosporangium</taxon>
    </lineage>
</organism>
<dbReference type="AlphaFoldDB" id="A0A7W7S2V0"/>
<comment type="caution">
    <text evidence="1">The sequence shown here is derived from an EMBL/GenBank/DDBJ whole genome shotgun (WGS) entry which is preliminary data.</text>
</comment>
<proteinExistence type="predicted"/>
<dbReference type="EMBL" id="JACHJU010000003">
    <property type="protein sequence ID" value="MBB4942457.1"/>
    <property type="molecule type" value="Genomic_DNA"/>
</dbReference>
<accession>A0A7W7S2V0</accession>
<name>A0A7W7S2V0_9ACTN</name>
<sequence>MCLARIDGQWILQCPDGNIEVEGFGFFGTITARDQAGAHAAAAATVLALTGRTVTGWDRDAWSRSTYGESTWYACLGEPPPTG</sequence>